<feature type="transmembrane region" description="Helical" evidence="2">
    <location>
        <begin position="808"/>
        <end position="829"/>
    </location>
</feature>
<evidence type="ECO:0008006" key="5">
    <source>
        <dbReference type="Google" id="ProtNLM"/>
    </source>
</evidence>
<dbReference type="InterPro" id="IPR009050">
    <property type="entry name" value="Globin-like_sf"/>
</dbReference>
<keyword evidence="4" id="KW-1185">Reference proteome</keyword>
<evidence type="ECO:0000313" key="4">
    <source>
        <dbReference type="Proteomes" id="UP001642484"/>
    </source>
</evidence>
<feature type="transmembrane region" description="Helical" evidence="2">
    <location>
        <begin position="718"/>
        <end position="740"/>
    </location>
</feature>
<name>A0ABP0NLB8_9DINO</name>
<feature type="region of interest" description="Disordered" evidence="1">
    <location>
        <begin position="1"/>
        <end position="36"/>
    </location>
</feature>
<dbReference type="EMBL" id="CAXAMN010021884">
    <property type="protein sequence ID" value="CAK9064253.1"/>
    <property type="molecule type" value="Genomic_DNA"/>
</dbReference>
<sequence>MEEPTQVQEASEEQATEWQPVSEGSPVSGASREDTATELIDFDNLEEGLSPKDKIGADTMSDLLELSQTEVVVLNKSWEMFMVALGGERETVGDAIFGALSDRLVCIKEAFKGRPRAIISLNLFNGFRLLCNKAGDAEDLRKQVETLAFKHLGNEINQQRVDGVTESFLELVQQNVPNLPPGAVNVWQKMLTYTGSCCRYISATYTERLKIIQEDWAVIQTAQEADAKEHEDGEKNVDRSFGGMCAFSNEVIGQETEGWMLELLQVFGVLVERIGNPSHLLEECELLAISMINKNKDIDFDRFKPVMLAALRSLLPKTWSTMHETAWEWLWTTIAHNLGESTSKVKAFKTYNVQLFSALKEEQLDVFRNDLYTDFFAKCAASQDIFKQSQTRLHYIADRVLQSSYEMFHTPKNEMVDELSALGLRHVGYGVPIELFAPFTDSCVTVVKDVVSKMPKSESTKIVTNAPGLLQGVAERDVPEHMMVEGFRWSIGLVARLLMRIITEGSTAVMQAIYQDSAKLLRHALMEAPRGTRNSLQLNVRVGSQSISPLYWALRSGCHTAARTMIQDVLTIRADRDRYYYGVNDMFRFQPDIAANILQEAPKLVNVFLDGLIWRSHKTKDGLRPVVYYMEHLLQDTDEEMMVSRALVSFVHFRNPKIIVHPILIFVSDLLWEKLVRSFFMYDQVFRMINFVIFLLSGCFLNQISVMEDPVKSKFLVAARLLVYTMGFGKLLYSHILELYTSTWRQEWKIILGMRIPTYLLKSPEMLSFVLMINMASMITVEPMIHCFGASPDLFAFTCESWTDPMSVAYEFFLVVGIFLYVLLIFGIGSSISIEISEYRVLCLKAVKQVMLCFGVVVLAIFTFAFAITAMTREEWTDMGATMTNLIQLAVGMLDLDTGQKWAQEEEGTTGSSVASMLPWPKTVKVMPGPVAKVRRRPDRPKLFFPENGGRSSLGPFLSPWTEMAFHLALHKFWSAQNAQNLEAIQRSRWRAFVASLVRLLIDMTILGSEEFRIHGLGVKVFEPAGANPKTQENDCRRSFHRIVEAGALRTWRKAAKDQIIRFGGHTDPSLPWPDKEHDADSDNQDANLGQGRALDGELHLYNTRIQRTLGKYFKGKGTDSDFTTGSFLWTGCEDMFWKEGNLRKLKQKPPAARFQARVNLKAAGKTGDYKKSAQKEYGSASSTFRISEASHLLNASSVTDSMRVDALQSLKEFEDLGFIKGHKDLCPECEEGCLCEPFSRSEHDAYEGKLYVRCKKQCRARFNVSDFSVFKGTRLALRDLLRLIHVYGRVNKFRFPLVSDAQSQLHLGRKQIQHVFDSLRYTETVAGKAFCCTSHKLAGAVEGDGHALRKVYVSHGNATFASEVAEATARWKKQSGSKRLPKYWLGHVRIAALKKRNGPVVVAPLPMKLLPPGSAPGVESYSDLQSTDLDKHLGNRSTQLHTDGARAWPRWATNQGKKQLASFHVSHNKHEFAKKVKCRKRPGFVVSGAQCVDRWWQSLEKAVPKTLKVKDRKGGGISERLMNYVYAFVWRSNLDADVDLTRALGSL</sequence>
<proteinExistence type="predicted"/>
<dbReference type="InterPro" id="IPR012292">
    <property type="entry name" value="Globin/Proto"/>
</dbReference>
<organism evidence="3 4">
    <name type="scientific">Durusdinium trenchii</name>
    <dbReference type="NCBI Taxonomy" id="1381693"/>
    <lineage>
        <taxon>Eukaryota</taxon>
        <taxon>Sar</taxon>
        <taxon>Alveolata</taxon>
        <taxon>Dinophyceae</taxon>
        <taxon>Suessiales</taxon>
        <taxon>Symbiodiniaceae</taxon>
        <taxon>Durusdinium</taxon>
    </lineage>
</organism>
<dbReference type="Proteomes" id="UP001642484">
    <property type="component" value="Unassembled WGS sequence"/>
</dbReference>
<keyword evidence="2" id="KW-0472">Membrane</keyword>
<comment type="caution">
    <text evidence="3">The sequence shown here is derived from an EMBL/GenBank/DDBJ whole genome shotgun (WGS) entry which is preliminary data.</text>
</comment>
<feature type="transmembrane region" description="Helical" evidence="2">
    <location>
        <begin position="688"/>
        <end position="706"/>
    </location>
</feature>
<evidence type="ECO:0000256" key="1">
    <source>
        <dbReference type="SAM" id="MobiDB-lite"/>
    </source>
</evidence>
<dbReference type="SUPFAM" id="SSF46458">
    <property type="entry name" value="Globin-like"/>
    <property type="match status" value="2"/>
</dbReference>
<protein>
    <recommendedName>
        <fullName evidence="5">1,3-beta-glucan synthase</fullName>
    </recommendedName>
</protein>
<feature type="transmembrane region" description="Helical" evidence="2">
    <location>
        <begin position="658"/>
        <end position="676"/>
    </location>
</feature>
<reference evidence="3 4" key="1">
    <citation type="submission" date="2024-02" db="EMBL/GenBank/DDBJ databases">
        <authorList>
            <person name="Chen Y."/>
            <person name="Shah S."/>
            <person name="Dougan E. K."/>
            <person name="Thang M."/>
            <person name="Chan C."/>
        </authorList>
    </citation>
    <scope>NUCLEOTIDE SEQUENCE [LARGE SCALE GENOMIC DNA]</scope>
</reference>
<accession>A0ABP0NLB8</accession>
<keyword evidence="2" id="KW-0812">Transmembrane</keyword>
<evidence type="ECO:0000256" key="2">
    <source>
        <dbReference type="SAM" id="Phobius"/>
    </source>
</evidence>
<feature type="transmembrane region" description="Helical" evidence="2">
    <location>
        <begin position="766"/>
        <end position="788"/>
    </location>
</feature>
<feature type="transmembrane region" description="Helical" evidence="2">
    <location>
        <begin position="850"/>
        <end position="871"/>
    </location>
</feature>
<gene>
    <name evidence="3" type="ORF">CCMP2556_LOCUS31568</name>
</gene>
<evidence type="ECO:0000313" key="3">
    <source>
        <dbReference type="EMBL" id="CAK9064253.1"/>
    </source>
</evidence>
<dbReference type="Gene3D" id="1.10.490.10">
    <property type="entry name" value="Globins"/>
    <property type="match status" value="2"/>
</dbReference>
<keyword evidence="2" id="KW-1133">Transmembrane helix</keyword>
<feature type="region of interest" description="Disordered" evidence="1">
    <location>
        <begin position="1065"/>
        <end position="1087"/>
    </location>
</feature>